<dbReference type="Proteomes" id="UP001234178">
    <property type="component" value="Unassembled WGS sequence"/>
</dbReference>
<evidence type="ECO:0000313" key="3">
    <source>
        <dbReference type="Proteomes" id="UP001234178"/>
    </source>
</evidence>
<dbReference type="PANTHER" id="PTHR34153:SF2">
    <property type="entry name" value="SI:CH211-262H13.3-RELATED"/>
    <property type="match status" value="1"/>
</dbReference>
<protein>
    <recommendedName>
        <fullName evidence="1">DUF4806 domain-containing protein</fullName>
    </recommendedName>
</protein>
<dbReference type="Pfam" id="PF16064">
    <property type="entry name" value="DUF4806"/>
    <property type="match status" value="1"/>
</dbReference>
<name>A0ABR0AGN2_9CRUS</name>
<dbReference type="PANTHER" id="PTHR34153">
    <property type="entry name" value="SI:CH211-262H13.3-RELATED-RELATED"/>
    <property type="match status" value="1"/>
</dbReference>
<keyword evidence="3" id="KW-1185">Reference proteome</keyword>
<feature type="domain" description="DUF4806" evidence="1">
    <location>
        <begin position="15"/>
        <end position="101"/>
    </location>
</feature>
<dbReference type="EMBL" id="JAOYFB010000037">
    <property type="protein sequence ID" value="KAK4024218.1"/>
    <property type="molecule type" value="Genomic_DNA"/>
</dbReference>
<comment type="caution">
    <text evidence="2">The sequence shown here is derived from an EMBL/GenBank/DDBJ whole genome shotgun (WGS) entry which is preliminary data.</text>
</comment>
<dbReference type="InterPro" id="IPR032071">
    <property type="entry name" value="DUF4806"/>
</dbReference>
<evidence type="ECO:0000313" key="2">
    <source>
        <dbReference type="EMBL" id="KAK4024218.1"/>
    </source>
</evidence>
<evidence type="ECO:0000259" key="1">
    <source>
        <dbReference type="Pfam" id="PF16064"/>
    </source>
</evidence>
<organism evidence="2 3">
    <name type="scientific">Daphnia magna</name>
    <dbReference type="NCBI Taxonomy" id="35525"/>
    <lineage>
        <taxon>Eukaryota</taxon>
        <taxon>Metazoa</taxon>
        <taxon>Ecdysozoa</taxon>
        <taxon>Arthropoda</taxon>
        <taxon>Crustacea</taxon>
        <taxon>Branchiopoda</taxon>
        <taxon>Diplostraca</taxon>
        <taxon>Cladocera</taxon>
        <taxon>Anomopoda</taxon>
        <taxon>Daphniidae</taxon>
        <taxon>Daphnia</taxon>
    </lineage>
</organism>
<gene>
    <name evidence="2" type="ORF">OUZ56_009605</name>
</gene>
<sequence>MIFSSLRGRGIDPDFLSEPLKENEEIILLENTLLDDDKYYQLLTMLRNLGGGSITSAVKRAWYRVFSIKVRALVNWKGMATKKYQKKGLKESIITKAVFEAVRNTGGRRAKDYEMEKLTKGIMRGMPEKYRNSLKASAEMEIDIEDDLSPPTRGRITSRHLAKCPPTSGAFEENDFVKTGDNYNPRSHSSSCYNQCVMPVIWSNHLLEKCLLCTYMFTIKREYSSKREDLPVLFVVDYGTLSSISWMILVPEFRFLTFKVFLDLWEEPILRVIDKTQPNFMPK</sequence>
<accession>A0ABR0AGN2</accession>
<reference evidence="2 3" key="1">
    <citation type="journal article" date="2023" name="Nucleic Acids Res.">
        <title>The hologenome of Daphnia magna reveals possible DNA methylation and microbiome-mediated evolution of the host genome.</title>
        <authorList>
            <person name="Chaturvedi A."/>
            <person name="Li X."/>
            <person name="Dhandapani V."/>
            <person name="Marshall H."/>
            <person name="Kissane S."/>
            <person name="Cuenca-Cambronero M."/>
            <person name="Asole G."/>
            <person name="Calvet F."/>
            <person name="Ruiz-Romero M."/>
            <person name="Marangio P."/>
            <person name="Guigo R."/>
            <person name="Rago D."/>
            <person name="Mirbahai L."/>
            <person name="Eastwood N."/>
            <person name="Colbourne J.K."/>
            <person name="Zhou J."/>
            <person name="Mallon E."/>
            <person name="Orsini L."/>
        </authorList>
    </citation>
    <scope>NUCLEOTIDE SEQUENCE [LARGE SCALE GENOMIC DNA]</scope>
    <source>
        <strain evidence="2">LRV0_1</strain>
    </source>
</reference>
<proteinExistence type="predicted"/>